<dbReference type="InterPro" id="IPR003661">
    <property type="entry name" value="HisK_dim/P_dom"/>
</dbReference>
<dbReference type="GO" id="GO:0005524">
    <property type="term" value="F:ATP binding"/>
    <property type="evidence" value="ECO:0007669"/>
    <property type="project" value="UniProtKB-KW"/>
</dbReference>
<dbReference type="InterPro" id="IPR036890">
    <property type="entry name" value="HATPase_C_sf"/>
</dbReference>
<evidence type="ECO:0000256" key="8">
    <source>
        <dbReference type="ARBA" id="ARBA00022692"/>
    </source>
</evidence>
<evidence type="ECO:0000256" key="1">
    <source>
        <dbReference type="ARBA" id="ARBA00000085"/>
    </source>
</evidence>
<dbReference type="CDD" id="cd16922">
    <property type="entry name" value="HATPase_EvgS-ArcB-TorS-like"/>
    <property type="match status" value="1"/>
</dbReference>
<feature type="coiled-coil region" evidence="17">
    <location>
        <begin position="308"/>
        <end position="358"/>
    </location>
</feature>
<dbReference type="Gene3D" id="3.30.565.10">
    <property type="entry name" value="Histidine kinase-like ATPase, C-terminal domain"/>
    <property type="match status" value="1"/>
</dbReference>
<dbReference type="Gene3D" id="1.10.287.130">
    <property type="match status" value="1"/>
</dbReference>
<keyword evidence="9" id="KW-0547">Nucleotide-binding</keyword>
<evidence type="ECO:0000256" key="15">
    <source>
        <dbReference type="ARBA" id="ARBA00074306"/>
    </source>
</evidence>
<sequence length="824" mass="91864">MKPAQSDQTISSDSTSSSNWNLSRFGLDFKNHRWWMEMLCIAIAYFVVSRITANTIIAKSIGPSPVWPGAGVIVGLLLVWGRSRWLGVFLGALYLNSHRSGLSIQAIFTASGSTIGSLITVSLILHLTGTNYPFKQVRHVVIFSLCSLFSGTVLQTITGVTSYMLLGMYIKGGFWSFFWPWWIGDSVGVLLFAPLVLAWLRSLQDSAIQSWRSWEVLTAITSLIAVAYFSFYDSQPIEYLLLPPLLWSAFRFGAKLTTLLVMLVGMTASVATAYKYGIFYKAMEKGDSLLLLQIFMGVIAVATMAVLAIVAENRKANLRLQMANADLEQRVLDRTRELRQSETKALELAAKAEAANQAKSTFIANMSHELRSPLNAVIGFSQLMMRTNDLPREHYENVSIINRSGDYLLTLINNILDLSKIEAGKTTLNRQNCDLYYLLEDLEDMLQLRATNAGIELIFVKDDRVPRFIRIDEVKLRQVLINLLGNAIKFTKMGNVKLLVSTIDVAEQDCTLNFSVRDTGVGIAPEELSDLFVSFSQAQAGKEKQEGTGLGLSISQRFVQLMGGEITVASELGKGTTFQFQIPVQLGKEAIADTNPKMRTLALAPDQPTYKILVVDDKPINCQLLIKLLQPMGFEVQEASNGQEAIAIWDRWEPHLIWMDMRMPIMDGYEATKHIKSTIKGNATAVIALTASVLEEEKAILLSAGCDDFIRKPFSEQMIFDTLAKHLGVSYLYEQIPTHAQELESSSLEINLTSENLKIMSESWIMQLYKAAMEADKNIVIGLIDQIPEEEISLARSLTKLARNFQFEKLIDLTEPVIFNVSSG</sequence>
<dbReference type="InterPro" id="IPR011006">
    <property type="entry name" value="CheY-like_superfamily"/>
</dbReference>
<dbReference type="InterPro" id="IPR007895">
    <property type="entry name" value="MASE1"/>
</dbReference>
<feature type="transmembrane region" description="Helical" evidence="18">
    <location>
        <begin position="34"/>
        <end position="53"/>
    </location>
</feature>
<evidence type="ECO:0000256" key="5">
    <source>
        <dbReference type="ARBA" id="ARBA00022475"/>
    </source>
</evidence>
<evidence type="ECO:0000256" key="2">
    <source>
        <dbReference type="ARBA" id="ARBA00004651"/>
    </source>
</evidence>
<evidence type="ECO:0000313" key="21">
    <source>
        <dbReference type="EMBL" id="MDG3497247.1"/>
    </source>
</evidence>
<dbReference type="PANTHER" id="PTHR45339:SF1">
    <property type="entry name" value="HYBRID SIGNAL TRANSDUCTION HISTIDINE KINASE J"/>
    <property type="match status" value="1"/>
</dbReference>
<evidence type="ECO:0000256" key="17">
    <source>
        <dbReference type="SAM" id="Coils"/>
    </source>
</evidence>
<evidence type="ECO:0000313" key="22">
    <source>
        <dbReference type="Proteomes" id="UP001152872"/>
    </source>
</evidence>
<dbReference type="Gene3D" id="3.40.50.2300">
    <property type="match status" value="1"/>
</dbReference>
<feature type="transmembrane region" description="Helical" evidence="18">
    <location>
        <begin position="140"/>
        <end position="166"/>
    </location>
</feature>
<evidence type="ECO:0000256" key="13">
    <source>
        <dbReference type="ARBA" id="ARBA00023012"/>
    </source>
</evidence>
<evidence type="ECO:0000256" key="18">
    <source>
        <dbReference type="SAM" id="Phobius"/>
    </source>
</evidence>
<feature type="transmembrane region" description="Helical" evidence="18">
    <location>
        <begin position="289"/>
        <end position="311"/>
    </location>
</feature>
<evidence type="ECO:0000256" key="10">
    <source>
        <dbReference type="ARBA" id="ARBA00022777"/>
    </source>
</evidence>
<feature type="transmembrane region" description="Helical" evidence="18">
    <location>
        <begin position="212"/>
        <end position="232"/>
    </location>
</feature>
<dbReference type="SMART" id="SM00387">
    <property type="entry name" value="HATPase_c"/>
    <property type="match status" value="1"/>
</dbReference>
<keyword evidence="6 16" id="KW-0597">Phosphoprotein</keyword>
<keyword evidence="7" id="KW-0808">Transferase</keyword>
<dbReference type="CDD" id="cd17546">
    <property type="entry name" value="REC_hyHK_CKI1_RcsC-like"/>
    <property type="match status" value="1"/>
</dbReference>
<dbReference type="SMART" id="SM00388">
    <property type="entry name" value="HisKA"/>
    <property type="match status" value="1"/>
</dbReference>
<feature type="transmembrane region" description="Helical" evidence="18">
    <location>
        <begin position="65"/>
        <end position="82"/>
    </location>
</feature>
<comment type="subcellular location">
    <subcellularLocation>
        <location evidence="2">Cell membrane</location>
        <topology evidence="2">Multi-pass membrane protein</topology>
    </subcellularLocation>
</comment>
<dbReference type="Pfam" id="PF00072">
    <property type="entry name" value="Response_reg"/>
    <property type="match status" value="1"/>
</dbReference>
<dbReference type="InterPro" id="IPR005467">
    <property type="entry name" value="His_kinase_dom"/>
</dbReference>
<protein>
    <recommendedName>
        <fullName evidence="15">Circadian input-output histidine kinase CikA</fullName>
        <ecNumber evidence="4">2.7.13.3</ecNumber>
    </recommendedName>
</protein>
<evidence type="ECO:0000256" key="9">
    <source>
        <dbReference type="ARBA" id="ARBA00022741"/>
    </source>
</evidence>
<evidence type="ECO:0000256" key="16">
    <source>
        <dbReference type="PROSITE-ProRule" id="PRU00169"/>
    </source>
</evidence>
<comment type="catalytic activity">
    <reaction evidence="1">
        <text>ATP + protein L-histidine = ADP + protein N-phospho-L-histidine.</text>
        <dbReference type="EC" id="2.7.13.3"/>
    </reaction>
</comment>
<feature type="transmembrane region" description="Helical" evidence="18">
    <location>
        <begin position="252"/>
        <end position="277"/>
    </location>
</feature>
<dbReference type="SUPFAM" id="SSF47384">
    <property type="entry name" value="Homodimeric domain of signal transducing histidine kinase"/>
    <property type="match status" value="1"/>
</dbReference>
<dbReference type="CDD" id="cd00082">
    <property type="entry name" value="HisKA"/>
    <property type="match status" value="1"/>
</dbReference>
<dbReference type="FunFam" id="1.10.287.130:FF:000004">
    <property type="entry name" value="Ethylene receptor 1"/>
    <property type="match status" value="1"/>
</dbReference>
<keyword evidence="11" id="KW-0067">ATP-binding</keyword>
<reference evidence="21" key="1">
    <citation type="submission" date="2019-05" db="EMBL/GenBank/DDBJ databases">
        <title>Whole genome sequencing of Pseudanabaena catenata USMAC16.</title>
        <authorList>
            <person name="Khan Z."/>
            <person name="Omar W.M."/>
            <person name="Convey P."/>
            <person name="Merican F."/>
            <person name="Najimudin N."/>
        </authorList>
    </citation>
    <scope>NUCLEOTIDE SEQUENCE</scope>
    <source>
        <strain evidence="21">USMAC16</strain>
    </source>
</reference>
<dbReference type="PANTHER" id="PTHR45339">
    <property type="entry name" value="HYBRID SIGNAL TRANSDUCTION HISTIDINE KINASE J"/>
    <property type="match status" value="1"/>
</dbReference>
<dbReference type="Proteomes" id="UP001152872">
    <property type="component" value="Unassembled WGS sequence"/>
</dbReference>
<keyword evidence="13" id="KW-0902">Two-component regulatory system</keyword>
<evidence type="ECO:0000256" key="11">
    <source>
        <dbReference type="ARBA" id="ARBA00022840"/>
    </source>
</evidence>
<dbReference type="InterPro" id="IPR003594">
    <property type="entry name" value="HATPase_dom"/>
</dbReference>
<dbReference type="PROSITE" id="PS50110">
    <property type="entry name" value="RESPONSE_REGULATORY"/>
    <property type="match status" value="1"/>
</dbReference>
<keyword evidence="5" id="KW-1003">Cell membrane</keyword>
<dbReference type="EC" id="2.7.13.3" evidence="4"/>
<dbReference type="InterPro" id="IPR036097">
    <property type="entry name" value="HisK_dim/P_sf"/>
</dbReference>
<keyword evidence="8 18" id="KW-0812">Transmembrane</keyword>
<dbReference type="PRINTS" id="PR00344">
    <property type="entry name" value="BCTRLSENSOR"/>
</dbReference>
<keyword evidence="22" id="KW-1185">Reference proteome</keyword>
<dbReference type="SUPFAM" id="SSF52172">
    <property type="entry name" value="CheY-like"/>
    <property type="match status" value="1"/>
</dbReference>
<dbReference type="Pfam" id="PF05231">
    <property type="entry name" value="MASE1"/>
    <property type="match status" value="1"/>
</dbReference>
<dbReference type="GO" id="GO:0005886">
    <property type="term" value="C:plasma membrane"/>
    <property type="evidence" value="ECO:0007669"/>
    <property type="project" value="UniProtKB-SubCell"/>
</dbReference>
<feature type="transmembrane region" description="Helical" evidence="18">
    <location>
        <begin position="102"/>
        <end position="128"/>
    </location>
</feature>
<evidence type="ECO:0000259" key="19">
    <source>
        <dbReference type="PROSITE" id="PS50109"/>
    </source>
</evidence>
<feature type="domain" description="Response regulatory" evidence="20">
    <location>
        <begin position="611"/>
        <end position="727"/>
    </location>
</feature>
<feature type="modified residue" description="4-aspartylphosphate" evidence="16">
    <location>
        <position position="660"/>
    </location>
</feature>
<feature type="transmembrane region" description="Helical" evidence="18">
    <location>
        <begin position="178"/>
        <end position="200"/>
    </location>
</feature>
<dbReference type="PROSITE" id="PS50109">
    <property type="entry name" value="HIS_KIN"/>
    <property type="match status" value="1"/>
</dbReference>
<evidence type="ECO:0000256" key="12">
    <source>
        <dbReference type="ARBA" id="ARBA00022989"/>
    </source>
</evidence>
<dbReference type="SUPFAM" id="SSF55874">
    <property type="entry name" value="ATPase domain of HSP90 chaperone/DNA topoisomerase II/histidine kinase"/>
    <property type="match status" value="1"/>
</dbReference>
<keyword evidence="14 18" id="KW-0472">Membrane</keyword>
<evidence type="ECO:0000256" key="14">
    <source>
        <dbReference type="ARBA" id="ARBA00023136"/>
    </source>
</evidence>
<accession>A0A9X4RK74</accession>
<dbReference type="SMART" id="SM00448">
    <property type="entry name" value="REC"/>
    <property type="match status" value="1"/>
</dbReference>
<dbReference type="FunFam" id="3.30.565.10:FF:000010">
    <property type="entry name" value="Sensor histidine kinase RcsC"/>
    <property type="match status" value="1"/>
</dbReference>
<evidence type="ECO:0000256" key="4">
    <source>
        <dbReference type="ARBA" id="ARBA00012438"/>
    </source>
</evidence>
<proteinExistence type="inferred from homology"/>
<dbReference type="InterPro" id="IPR004358">
    <property type="entry name" value="Sig_transdc_His_kin-like_C"/>
</dbReference>
<gene>
    <name evidence="21" type="ORF">FEV09_22170</name>
</gene>
<dbReference type="GO" id="GO:0000155">
    <property type="term" value="F:phosphorelay sensor kinase activity"/>
    <property type="evidence" value="ECO:0007669"/>
    <property type="project" value="InterPro"/>
</dbReference>
<dbReference type="EMBL" id="VBTY01000310">
    <property type="protein sequence ID" value="MDG3497247.1"/>
    <property type="molecule type" value="Genomic_DNA"/>
</dbReference>
<comment type="caution">
    <text evidence="21">The sequence shown here is derived from an EMBL/GenBank/DDBJ whole genome shotgun (WGS) entry which is preliminary data.</text>
</comment>
<comment type="similarity">
    <text evidence="3">In the N-terminal section; belongs to the phytochrome family.</text>
</comment>
<keyword evidence="10" id="KW-0418">Kinase</keyword>
<dbReference type="Pfam" id="PF02518">
    <property type="entry name" value="HATPase_c"/>
    <property type="match status" value="1"/>
</dbReference>
<name>A0A9X4RK74_9CYAN</name>
<dbReference type="Pfam" id="PF00512">
    <property type="entry name" value="HisKA"/>
    <property type="match status" value="1"/>
</dbReference>
<feature type="domain" description="Histidine kinase" evidence="19">
    <location>
        <begin position="365"/>
        <end position="586"/>
    </location>
</feature>
<dbReference type="AlphaFoldDB" id="A0A9X4RK74"/>
<evidence type="ECO:0000256" key="6">
    <source>
        <dbReference type="ARBA" id="ARBA00022553"/>
    </source>
</evidence>
<evidence type="ECO:0000256" key="7">
    <source>
        <dbReference type="ARBA" id="ARBA00022679"/>
    </source>
</evidence>
<evidence type="ECO:0000256" key="3">
    <source>
        <dbReference type="ARBA" id="ARBA00006402"/>
    </source>
</evidence>
<dbReference type="InterPro" id="IPR001789">
    <property type="entry name" value="Sig_transdc_resp-reg_receiver"/>
</dbReference>
<keyword evidence="17" id="KW-0175">Coiled coil</keyword>
<keyword evidence="12 18" id="KW-1133">Transmembrane helix</keyword>
<organism evidence="21 22">
    <name type="scientific">Pseudanabaena catenata USMAC16</name>
    <dbReference type="NCBI Taxonomy" id="1855837"/>
    <lineage>
        <taxon>Bacteria</taxon>
        <taxon>Bacillati</taxon>
        <taxon>Cyanobacteriota</taxon>
        <taxon>Cyanophyceae</taxon>
        <taxon>Pseudanabaenales</taxon>
        <taxon>Pseudanabaenaceae</taxon>
        <taxon>Pseudanabaena</taxon>
    </lineage>
</organism>
<dbReference type="RefSeq" id="WP_009629463.1">
    <property type="nucleotide sequence ID" value="NZ_VBTY01000310.1"/>
</dbReference>
<evidence type="ECO:0000259" key="20">
    <source>
        <dbReference type="PROSITE" id="PS50110"/>
    </source>
</evidence>